<dbReference type="EMBL" id="CP002582">
    <property type="protein sequence ID" value="ADZ85872.1"/>
    <property type="molecule type" value="Genomic_DNA"/>
</dbReference>
<evidence type="ECO:0000256" key="1">
    <source>
        <dbReference type="ARBA" id="ARBA00004651"/>
    </source>
</evidence>
<dbReference type="HOGENOM" id="CLU_065777_4_0_9"/>
<dbReference type="eggNOG" id="COG1296">
    <property type="taxonomic scope" value="Bacteria"/>
</dbReference>
<dbReference type="AlphaFoldDB" id="F2JMV7"/>
<comment type="subcellular location">
    <subcellularLocation>
        <location evidence="1">Cell membrane</location>
        <topology evidence="1">Multi-pass membrane protein</topology>
    </subcellularLocation>
</comment>
<dbReference type="GO" id="GO:1903785">
    <property type="term" value="P:L-valine transmembrane transport"/>
    <property type="evidence" value="ECO:0007669"/>
    <property type="project" value="TreeGrafter"/>
</dbReference>
<feature type="transmembrane region" description="Helical" evidence="8">
    <location>
        <begin position="199"/>
        <end position="222"/>
    </location>
</feature>
<dbReference type="GO" id="GO:0005886">
    <property type="term" value="C:plasma membrane"/>
    <property type="evidence" value="ECO:0007669"/>
    <property type="project" value="UniProtKB-SubCell"/>
</dbReference>
<keyword evidence="5 8" id="KW-0812">Transmembrane</keyword>
<dbReference type="PANTHER" id="PTHR34979">
    <property type="entry name" value="INNER MEMBRANE PROTEIN YGAZ"/>
    <property type="match status" value="1"/>
</dbReference>
<evidence type="ECO:0000256" key="5">
    <source>
        <dbReference type="ARBA" id="ARBA00022692"/>
    </source>
</evidence>
<evidence type="ECO:0000256" key="3">
    <source>
        <dbReference type="ARBA" id="ARBA00022448"/>
    </source>
</evidence>
<proteinExistence type="inferred from homology"/>
<evidence type="ECO:0000313" key="10">
    <source>
        <dbReference type="Proteomes" id="UP000008467"/>
    </source>
</evidence>
<dbReference type="Proteomes" id="UP000008467">
    <property type="component" value="Chromosome"/>
</dbReference>
<name>F2JMV7_CELLD</name>
<evidence type="ECO:0000256" key="8">
    <source>
        <dbReference type="SAM" id="Phobius"/>
    </source>
</evidence>
<comment type="similarity">
    <text evidence="2">Belongs to the AzlC family.</text>
</comment>
<keyword evidence="10" id="KW-1185">Reference proteome</keyword>
<evidence type="ECO:0000256" key="4">
    <source>
        <dbReference type="ARBA" id="ARBA00022475"/>
    </source>
</evidence>
<sequence>MNTKKKALKAAIPHTIPVLAGFIFLGIAYGVLMASKGYGALWSFLMSTIAFCGSMQFVAITLLTSTFAPVQTLILTLLVNARHLFYGISMLKKYRGVGRLKPFLIFMMCDETFSVNYSAQVPEGVDKGWFYFFISFLNYSYWALGSVLGGLLGNFITFNTEGLDFSLTALFVVIFLDQWKERKNRVPALLGVGAASISLVIFGPSDFIIPAMILILASLTLLRRKLDPKVEGDEQICI</sequence>
<evidence type="ECO:0000313" key="9">
    <source>
        <dbReference type="EMBL" id="ADZ85872.1"/>
    </source>
</evidence>
<keyword evidence="4" id="KW-1003">Cell membrane</keyword>
<dbReference type="Pfam" id="PF03591">
    <property type="entry name" value="AzlC"/>
    <property type="match status" value="1"/>
</dbReference>
<feature type="transmembrane region" description="Helical" evidence="8">
    <location>
        <begin position="129"/>
        <end position="155"/>
    </location>
</feature>
<keyword evidence="3" id="KW-0813">Transport</keyword>
<dbReference type="STRING" id="642492.Clole_4200"/>
<reference evidence="9 10" key="1">
    <citation type="journal article" date="2011" name="J. Bacteriol.">
        <title>Complete genome sequence of the cellulose-degrading bacterium Cellulosilyticum lentocellum.</title>
        <authorList>
            <consortium name="US DOE Joint Genome Institute"/>
            <person name="Miller D.A."/>
            <person name="Suen G."/>
            <person name="Bruce D."/>
            <person name="Copeland A."/>
            <person name="Cheng J.F."/>
            <person name="Detter C."/>
            <person name="Goodwin L.A."/>
            <person name="Han C.S."/>
            <person name="Hauser L.J."/>
            <person name="Land M.L."/>
            <person name="Lapidus A."/>
            <person name="Lucas S."/>
            <person name="Meincke L."/>
            <person name="Pitluck S."/>
            <person name="Tapia R."/>
            <person name="Teshima H."/>
            <person name="Woyke T."/>
            <person name="Fox B.G."/>
            <person name="Angert E.R."/>
            <person name="Currie C.R."/>
        </authorList>
    </citation>
    <scope>NUCLEOTIDE SEQUENCE [LARGE SCALE GENOMIC DNA]</scope>
    <source>
        <strain evidence="10">ATCC 49066 / DSM 5427 / NCIMB 11756 / RHM5</strain>
    </source>
</reference>
<keyword evidence="7 8" id="KW-0472">Membrane</keyword>
<feature type="transmembrane region" description="Helical" evidence="8">
    <location>
        <begin position="44"/>
        <end position="64"/>
    </location>
</feature>
<evidence type="ECO:0000256" key="7">
    <source>
        <dbReference type="ARBA" id="ARBA00023136"/>
    </source>
</evidence>
<accession>F2JMV7</accession>
<evidence type="ECO:0000256" key="2">
    <source>
        <dbReference type="ARBA" id="ARBA00010735"/>
    </source>
</evidence>
<feature type="transmembrane region" description="Helical" evidence="8">
    <location>
        <begin position="70"/>
        <end position="88"/>
    </location>
</feature>
<organism evidence="9 10">
    <name type="scientific">Cellulosilyticum lentocellum (strain ATCC 49066 / DSM 5427 / NCIMB 11756 / RHM5)</name>
    <name type="common">Clostridium lentocellum</name>
    <dbReference type="NCBI Taxonomy" id="642492"/>
    <lineage>
        <taxon>Bacteria</taxon>
        <taxon>Bacillati</taxon>
        <taxon>Bacillota</taxon>
        <taxon>Clostridia</taxon>
        <taxon>Lachnospirales</taxon>
        <taxon>Cellulosilyticaceae</taxon>
        <taxon>Cellulosilyticum</taxon>
    </lineage>
</organism>
<evidence type="ECO:0000256" key="6">
    <source>
        <dbReference type="ARBA" id="ARBA00022989"/>
    </source>
</evidence>
<gene>
    <name evidence="9" type="ordered locus">Clole_4200</name>
</gene>
<dbReference type="PANTHER" id="PTHR34979:SF1">
    <property type="entry name" value="INNER MEMBRANE PROTEIN YGAZ"/>
    <property type="match status" value="1"/>
</dbReference>
<dbReference type="KEGG" id="cle:Clole_4200"/>
<dbReference type="RefSeq" id="WP_013659143.1">
    <property type="nucleotide sequence ID" value="NC_015275.1"/>
</dbReference>
<keyword evidence="6 8" id="KW-1133">Transmembrane helix</keyword>
<protein>
    <submittedName>
        <fullName evidence="9">AzlC family protein</fullName>
    </submittedName>
</protein>
<dbReference type="InterPro" id="IPR011606">
    <property type="entry name" value="Brnchd-chn_aa_trnsp_permease"/>
</dbReference>
<feature type="transmembrane region" description="Helical" evidence="8">
    <location>
        <begin position="12"/>
        <end position="32"/>
    </location>
</feature>